<comment type="caution">
    <text evidence="1">The sequence shown here is derived from an EMBL/GenBank/DDBJ whole genome shotgun (WGS) entry which is preliminary data.</text>
</comment>
<keyword evidence="2" id="KW-1185">Reference proteome</keyword>
<reference evidence="1 2" key="1">
    <citation type="submission" date="2019-05" db="EMBL/GenBank/DDBJ databases">
        <title>Emergence of the Ug99 lineage of the wheat stem rust pathogen through somatic hybridization.</title>
        <authorList>
            <person name="Li F."/>
            <person name="Upadhyaya N.M."/>
            <person name="Sperschneider J."/>
            <person name="Matny O."/>
            <person name="Nguyen-Phuc H."/>
            <person name="Mago R."/>
            <person name="Raley C."/>
            <person name="Miller M.E."/>
            <person name="Silverstein K.A.T."/>
            <person name="Henningsen E."/>
            <person name="Hirsch C.D."/>
            <person name="Visser B."/>
            <person name="Pretorius Z.A."/>
            <person name="Steffenson B.J."/>
            <person name="Schwessinger B."/>
            <person name="Dodds P.N."/>
            <person name="Figueroa M."/>
        </authorList>
    </citation>
    <scope>NUCLEOTIDE SEQUENCE [LARGE SCALE GENOMIC DNA]</scope>
    <source>
        <strain evidence="1">21-0</strain>
    </source>
</reference>
<evidence type="ECO:0000313" key="1">
    <source>
        <dbReference type="EMBL" id="KAA1098808.1"/>
    </source>
</evidence>
<dbReference type="Proteomes" id="UP000324748">
    <property type="component" value="Unassembled WGS sequence"/>
</dbReference>
<organism evidence="1 2">
    <name type="scientific">Puccinia graminis f. sp. tritici</name>
    <dbReference type="NCBI Taxonomy" id="56615"/>
    <lineage>
        <taxon>Eukaryota</taxon>
        <taxon>Fungi</taxon>
        <taxon>Dikarya</taxon>
        <taxon>Basidiomycota</taxon>
        <taxon>Pucciniomycotina</taxon>
        <taxon>Pucciniomycetes</taxon>
        <taxon>Pucciniales</taxon>
        <taxon>Pucciniaceae</taxon>
        <taxon>Puccinia</taxon>
    </lineage>
</organism>
<protein>
    <submittedName>
        <fullName evidence="1">Uncharacterized protein</fullName>
    </submittedName>
</protein>
<dbReference type="EMBL" id="VSWC01000058">
    <property type="protein sequence ID" value="KAA1098808.1"/>
    <property type="molecule type" value="Genomic_DNA"/>
</dbReference>
<name>A0A5B0PEJ2_PUCGR</name>
<sequence length="81" mass="8912">MPLSIDLVPVHKDILATIDRGFKRDGIDSPVGSVLVRKQSFGNWVASTVDQPNRDRLSNSFSNQTLQLNELKHLDSPASAP</sequence>
<dbReference type="AlphaFoldDB" id="A0A5B0PEJ2"/>
<evidence type="ECO:0000313" key="2">
    <source>
        <dbReference type="Proteomes" id="UP000324748"/>
    </source>
</evidence>
<accession>A0A5B0PEJ2</accession>
<proteinExistence type="predicted"/>
<gene>
    <name evidence="1" type="ORF">PGT21_000982</name>
</gene>